<accession>C9MLC1</accession>
<name>C9MLC1_9BACT</name>
<comment type="caution">
    <text evidence="1">The sequence shown here is derived from an EMBL/GenBank/DDBJ whole genome shotgun (WGS) entry which is preliminary data.</text>
</comment>
<dbReference type="AlphaFoldDB" id="C9MLC1"/>
<proteinExistence type="predicted"/>
<dbReference type="EMBL" id="ACVA01000013">
    <property type="protein sequence ID" value="EEX19455.1"/>
    <property type="molecule type" value="Genomic_DNA"/>
</dbReference>
<sequence length="56" mass="6750">MRAKLCFIKKTANYFQLISVKEGIWITFIIKKGEYWRSINQHSPYYIYALKLVYNG</sequence>
<evidence type="ECO:0000313" key="2">
    <source>
        <dbReference type="Proteomes" id="UP000003327"/>
    </source>
</evidence>
<dbReference type="Proteomes" id="UP000003327">
    <property type="component" value="Unassembled WGS sequence"/>
</dbReference>
<evidence type="ECO:0000313" key="1">
    <source>
        <dbReference type="EMBL" id="EEX19455.1"/>
    </source>
</evidence>
<gene>
    <name evidence="1" type="ORF">HMPREF0973_00396</name>
</gene>
<dbReference type="HOGENOM" id="CLU_3010579_0_0_10"/>
<keyword evidence="2" id="KW-1185">Reference proteome</keyword>
<organism evidence="1 2">
    <name type="scientific">Prevotella veroralis F0319</name>
    <dbReference type="NCBI Taxonomy" id="649761"/>
    <lineage>
        <taxon>Bacteria</taxon>
        <taxon>Pseudomonadati</taxon>
        <taxon>Bacteroidota</taxon>
        <taxon>Bacteroidia</taxon>
        <taxon>Bacteroidales</taxon>
        <taxon>Prevotellaceae</taxon>
        <taxon>Prevotella</taxon>
    </lineage>
</organism>
<protein>
    <submittedName>
        <fullName evidence="1">Uncharacterized protein</fullName>
    </submittedName>
</protein>
<reference evidence="1 2" key="1">
    <citation type="submission" date="2009-09" db="EMBL/GenBank/DDBJ databases">
        <authorList>
            <person name="Weinstock G."/>
            <person name="Sodergren E."/>
            <person name="Clifton S."/>
            <person name="Fulton L."/>
            <person name="Fulton B."/>
            <person name="Courtney L."/>
            <person name="Fronick C."/>
            <person name="Harrison M."/>
            <person name="Strong C."/>
            <person name="Farmer C."/>
            <person name="Delahaunty K."/>
            <person name="Markovic C."/>
            <person name="Hall O."/>
            <person name="Minx P."/>
            <person name="Tomlinson C."/>
            <person name="Mitreva M."/>
            <person name="Nelson J."/>
            <person name="Hou S."/>
            <person name="Wollam A."/>
            <person name="Pepin K.H."/>
            <person name="Johnson M."/>
            <person name="Bhonagiri V."/>
            <person name="Nash W.E."/>
            <person name="Warren W."/>
            <person name="Chinwalla A."/>
            <person name="Mardis E.R."/>
            <person name="Wilson R.K."/>
        </authorList>
    </citation>
    <scope>NUCLEOTIDE SEQUENCE [LARGE SCALE GENOMIC DNA]</scope>
    <source>
        <strain evidence="1 2">F0319</strain>
    </source>
</reference>